<dbReference type="Pfam" id="PF13365">
    <property type="entry name" value="Trypsin_2"/>
    <property type="match status" value="1"/>
</dbReference>
<proteinExistence type="inferred from homology"/>
<reference evidence="2 3" key="1">
    <citation type="journal article" date="2017" name="G3 (Bethesda)">
        <title>The Physical Genome Mapping of Anopheles albimanus Corrected Scaffold Misassemblies and Identified Interarm Rearrangements in Genus Anopheles.</title>
        <authorList>
            <person name="Artemov G.N."/>
            <person name="Peery A.N."/>
            <person name="Jiang X."/>
            <person name="Tu Z."/>
            <person name="Stegniy V.N."/>
            <person name="Sharakhova M.V."/>
            <person name="Sharakhov I.V."/>
        </authorList>
    </citation>
    <scope>NUCLEOTIDE SEQUENCE [LARGE SCALE GENOMIC DNA]</scope>
    <source>
        <strain evidence="2 3">ALBI9_A</strain>
    </source>
</reference>
<evidence type="ECO:0000313" key="3">
    <source>
        <dbReference type="Proteomes" id="UP000069272"/>
    </source>
</evidence>
<dbReference type="AlphaFoldDB" id="A0A182FHU7"/>
<accession>A0A182FHU7</accession>
<dbReference type="PANTHER" id="PTHR21004:SF0">
    <property type="entry name" value="PEROXISOMAL LEADER PEPTIDE-PROCESSING PROTEASE"/>
    <property type="match status" value="1"/>
</dbReference>
<comment type="similarity">
    <text evidence="1">Belongs to the peptidase S1B family.</text>
</comment>
<dbReference type="Gene3D" id="2.40.10.10">
    <property type="entry name" value="Trypsin-like serine proteases"/>
    <property type="match status" value="2"/>
</dbReference>
<protein>
    <recommendedName>
        <fullName evidence="1">Peroxisomal leader peptide-processing protease</fullName>
        <ecNumber evidence="1">3.4.21.-</ecNumber>
    </recommendedName>
</protein>
<dbReference type="STRING" id="7167.A0A182FHU7"/>
<dbReference type="EnsemblMetazoa" id="AALB006090-RA">
    <property type="protein sequence ID" value="AALB006090-PA"/>
    <property type="gene ID" value="AALB006090"/>
</dbReference>
<keyword evidence="1" id="KW-0720">Serine protease</keyword>
<sequence length="512" mass="56963">MSQLNQRTGFRHFATSASSSSIPAIPGHGTVFYTSGGHKASAVLLGEEFAVTSALIFSDNVEYAKTIADASQKTSFIEIGKSQSLKDLHQLDFRIVRKNGHELLERKARACYIVHSRRAHACLENLLNGLQICLDGEIKPMQDYSTLFSSFLILTTNPSRVPLWRSVIALLEQVTQRNNEPLKLLDKVVAISTPFGNESFFNTINVGHVCNILDDDGCMLLLDIPLNPGSEGGALYDQRMKLRGFFIGSSYKYRGDIVTLPLAISVDEILYVGRSERNLCQRVTHSFPQEAFRSVCMIDSQGCWGTGCAFELKGKRYIISCAHVLSTDNVTCFFGDQRIMHPRVLYKNPVFDSAYDVALMEASYDEVQPNGWFCRLANYIPAVGQRIYSVGFPVFKSLASKLTFKPSIVPGRVTKYTEGILFTDCSIQYGQSGGPIFDEKGLLVAIAVSNFKSSLDNRIYPFHNMCIPVQGIYATLAQYADTEDKSSLAALQADWDVRSSWKLKPPKILNKL</sequence>
<dbReference type="GO" id="GO:0031998">
    <property type="term" value="P:regulation of fatty acid beta-oxidation"/>
    <property type="evidence" value="ECO:0007669"/>
    <property type="project" value="TreeGrafter"/>
</dbReference>
<dbReference type="VEuPathDB" id="VectorBase:AALB006090"/>
<reference evidence="2" key="2">
    <citation type="submission" date="2022-08" db="UniProtKB">
        <authorList>
            <consortium name="EnsemblMetazoa"/>
        </authorList>
    </citation>
    <scope>IDENTIFICATION</scope>
    <source>
        <strain evidence="2">STECLA/ALBI9_A</strain>
    </source>
</reference>
<keyword evidence="3" id="KW-1185">Reference proteome</keyword>
<name>A0A182FHU7_ANOAL</name>
<dbReference type="InterPro" id="IPR009003">
    <property type="entry name" value="Peptidase_S1_PA"/>
</dbReference>
<dbReference type="Proteomes" id="UP000069272">
    <property type="component" value="Chromosome 3L"/>
</dbReference>
<evidence type="ECO:0000256" key="1">
    <source>
        <dbReference type="PIRNR" id="PIRNR037989"/>
    </source>
</evidence>
<comment type="function">
    <text evidence="1">Peroxisomal protease that mediates both the removal of the leader peptide from proteins containing a PTS2 target sequence and processes several PTS1-containing proteins. Catalyzes the processing of PTS1-proteins involved in the peroxisomal beta-oxidation of fatty acids.</text>
</comment>
<dbReference type="PANTHER" id="PTHR21004">
    <property type="entry name" value="SERINE PROTEASE-RELATED"/>
    <property type="match status" value="1"/>
</dbReference>
<evidence type="ECO:0000313" key="2">
    <source>
        <dbReference type="EnsemblMetazoa" id="AALB006090-PA"/>
    </source>
</evidence>
<dbReference type="InterPro" id="IPR043504">
    <property type="entry name" value="Peptidase_S1_PA_chymotrypsin"/>
</dbReference>
<organism evidence="2 3">
    <name type="scientific">Anopheles albimanus</name>
    <name type="common">New world malaria mosquito</name>
    <dbReference type="NCBI Taxonomy" id="7167"/>
    <lineage>
        <taxon>Eukaryota</taxon>
        <taxon>Metazoa</taxon>
        <taxon>Ecdysozoa</taxon>
        <taxon>Arthropoda</taxon>
        <taxon>Hexapoda</taxon>
        <taxon>Insecta</taxon>
        <taxon>Pterygota</taxon>
        <taxon>Neoptera</taxon>
        <taxon>Endopterygota</taxon>
        <taxon>Diptera</taxon>
        <taxon>Nematocera</taxon>
        <taxon>Culicoidea</taxon>
        <taxon>Culicidae</taxon>
        <taxon>Anophelinae</taxon>
        <taxon>Anopheles</taxon>
    </lineage>
</organism>
<dbReference type="GO" id="GO:0004252">
    <property type="term" value="F:serine-type endopeptidase activity"/>
    <property type="evidence" value="ECO:0007669"/>
    <property type="project" value="InterPro"/>
</dbReference>
<comment type="PTM">
    <text evidence="1">The full-lengh TYSND1 is the active the proteolytic processing of PTS1- and PTS2-proteins and in self-cleavage, and intermolecular self-cleavage of TYSND1 down-regulates its protease activity.</text>
</comment>
<dbReference type="EC" id="3.4.21.-" evidence="1"/>
<dbReference type="GO" id="GO:0016485">
    <property type="term" value="P:protein processing"/>
    <property type="evidence" value="ECO:0007669"/>
    <property type="project" value="InterPro"/>
</dbReference>
<dbReference type="InterPro" id="IPR039245">
    <property type="entry name" value="TYSND1/DEG15"/>
</dbReference>
<keyword evidence="1" id="KW-0645">Protease</keyword>
<comment type="subcellular location">
    <subcellularLocation>
        <location evidence="1">Peroxisome</location>
    </subcellularLocation>
</comment>
<keyword evidence="1" id="KW-0378">Hydrolase</keyword>
<dbReference type="SUPFAM" id="SSF50494">
    <property type="entry name" value="Trypsin-like serine proteases"/>
    <property type="match status" value="2"/>
</dbReference>
<dbReference type="GO" id="GO:0005777">
    <property type="term" value="C:peroxisome"/>
    <property type="evidence" value="ECO:0007669"/>
    <property type="project" value="UniProtKB-SubCell"/>
</dbReference>
<dbReference type="VEuPathDB" id="VectorBase:AALB20_038067"/>
<keyword evidence="1" id="KW-0576">Peroxisome</keyword>